<dbReference type="AlphaFoldDB" id="A0A5M6ZIC5"/>
<feature type="signal peptide" evidence="2">
    <location>
        <begin position="1"/>
        <end position="20"/>
    </location>
</feature>
<reference evidence="4 5" key="1">
    <citation type="submission" date="2019-09" db="EMBL/GenBank/DDBJ databases">
        <authorList>
            <person name="Kevbrin V."/>
            <person name="Grouzdev D.S."/>
        </authorList>
    </citation>
    <scope>NUCLEOTIDE SEQUENCE [LARGE SCALE GENOMIC DNA]</scope>
    <source>
        <strain evidence="4 5">G-192</strain>
    </source>
</reference>
<feature type="domain" description="BON" evidence="3">
    <location>
        <begin position="110"/>
        <end position="178"/>
    </location>
</feature>
<dbReference type="InterPro" id="IPR007055">
    <property type="entry name" value="BON_dom"/>
</dbReference>
<dbReference type="EMBL" id="VWOJ01000002">
    <property type="protein sequence ID" value="KAA5803785.1"/>
    <property type="molecule type" value="Genomic_DNA"/>
</dbReference>
<dbReference type="InterPro" id="IPR051686">
    <property type="entry name" value="Lipoprotein_DolP"/>
</dbReference>
<dbReference type="RefSeq" id="WP_150023053.1">
    <property type="nucleotide sequence ID" value="NZ_VWOJ01000002.1"/>
</dbReference>
<evidence type="ECO:0000313" key="4">
    <source>
        <dbReference type="EMBL" id="KAA5803785.1"/>
    </source>
</evidence>
<dbReference type="InterPro" id="IPR014004">
    <property type="entry name" value="Transpt-assoc_nodulatn_dom_bac"/>
</dbReference>
<protein>
    <submittedName>
        <fullName evidence="4">BON domain-containing protein</fullName>
    </submittedName>
</protein>
<dbReference type="Pfam" id="PF04972">
    <property type="entry name" value="BON"/>
    <property type="match status" value="2"/>
</dbReference>
<dbReference type="SMART" id="SM00749">
    <property type="entry name" value="BON"/>
    <property type="match status" value="2"/>
</dbReference>
<comment type="caution">
    <text evidence="4">The sequence shown here is derived from an EMBL/GenBank/DDBJ whole genome shotgun (WGS) entry which is preliminary data.</text>
</comment>
<evidence type="ECO:0000256" key="1">
    <source>
        <dbReference type="SAM" id="MobiDB-lite"/>
    </source>
</evidence>
<keyword evidence="5" id="KW-1185">Reference proteome</keyword>
<dbReference type="Gene3D" id="3.30.1340.30">
    <property type="match status" value="1"/>
</dbReference>
<keyword evidence="2" id="KW-0732">Signal</keyword>
<proteinExistence type="predicted"/>
<feature type="chain" id="PRO_5024300045" evidence="2">
    <location>
        <begin position="21"/>
        <end position="219"/>
    </location>
</feature>
<feature type="domain" description="BON" evidence="3">
    <location>
        <begin position="33"/>
        <end position="101"/>
    </location>
</feature>
<dbReference type="PANTHER" id="PTHR34606:SF15">
    <property type="entry name" value="BON DOMAIN-CONTAINING PROTEIN"/>
    <property type="match status" value="1"/>
</dbReference>
<evidence type="ECO:0000256" key="2">
    <source>
        <dbReference type="SAM" id="SignalP"/>
    </source>
</evidence>
<sequence length="219" mass="23147">MPSRPFLVLAACIFILPACAAMQDQRSAVRQVDDANASIAIKSAMLRAEGFALSGVDVEVTEGVALLGGSVPREEDRVYAECLAWSAPAVRSVANHLKVGEGRGMRRAAGDVWITQRVRARLAGDGSVRSVNYNIETHRGVVYLLGFARDATERDRAAQLASLVGGVERVVVLVRTGGEAPDLPPRGEMRAELCDAVARGEPLTPAEESGAPDTDAGTP</sequence>
<name>A0A5M6ZIC5_9PROT</name>
<dbReference type="Proteomes" id="UP000325122">
    <property type="component" value="Unassembled WGS sequence"/>
</dbReference>
<feature type="region of interest" description="Disordered" evidence="1">
    <location>
        <begin position="198"/>
        <end position="219"/>
    </location>
</feature>
<gene>
    <name evidence="4" type="ORF">F1654_08275</name>
</gene>
<evidence type="ECO:0000313" key="5">
    <source>
        <dbReference type="Proteomes" id="UP000325122"/>
    </source>
</evidence>
<accession>A0A5M6ZIC5</accession>
<evidence type="ECO:0000259" key="3">
    <source>
        <dbReference type="PROSITE" id="PS50914"/>
    </source>
</evidence>
<dbReference type="PANTHER" id="PTHR34606">
    <property type="entry name" value="BON DOMAIN-CONTAINING PROTEIN"/>
    <property type="match status" value="1"/>
</dbReference>
<organism evidence="4 5">
    <name type="scientific">Alkalicaulis satelles</name>
    <dbReference type="NCBI Taxonomy" id="2609175"/>
    <lineage>
        <taxon>Bacteria</taxon>
        <taxon>Pseudomonadati</taxon>
        <taxon>Pseudomonadota</taxon>
        <taxon>Alphaproteobacteria</taxon>
        <taxon>Maricaulales</taxon>
        <taxon>Maricaulaceae</taxon>
        <taxon>Alkalicaulis</taxon>
    </lineage>
</organism>
<dbReference type="PROSITE" id="PS50914">
    <property type="entry name" value="BON"/>
    <property type="match status" value="2"/>
</dbReference>